<evidence type="ECO:0000313" key="3">
    <source>
        <dbReference type="RefSeq" id="XP_033535931.1"/>
    </source>
</evidence>
<keyword evidence="2" id="KW-1185">Reference proteome</keyword>
<reference evidence="3" key="3">
    <citation type="submission" date="2025-04" db="UniProtKB">
        <authorList>
            <consortium name="RefSeq"/>
        </authorList>
    </citation>
    <scope>IDENTIFICATION</scope>
    <source>
        <strain evidence="3">CBS 781.70</strain>
    </source>
</reference>
<accession>A0A6G1G8S8</accession>
<evidence type="ECO:0008006" key="4">
    <source>
        <dbReference type="Google" id="ProtNLM"/>
    </source>
</evidence>
<organism evidence="1">
    <name type="scientific">Eremomyces bilateralis CBS 781.70</name>
    <dbReference type="NCBI Taxonomy" id="1392243"/>
    <lineage>
        <taxon>Eukaryota</taxon>
        <taxon>Fungi</taxon>
        <taxon>Dikarya</taxon>
        <taxon>Ascomycota</taxon>
        <taxon>Pezizomycotina</taxon>
        <taxon>Dothideomycetes</taxon>
        <taxon>Dothideomycetes incertae sedis</taxon>
        <taxon>Eremomycetales</taxon>
        <taxon>Eremomycetaceae</taxon>
        <taxon>Eremomyces</taxon>
    </lineage>
</organism>
<dbReference type="EMBL" id="ML975153">
    <property type="protein sequence ID" value="KAF1814300.1"/>
    <property type="molecule type" value="Genomic_DNA"/>
</dbReference>
<dbReference type="Proteomes" id="UP000504638">
    <property type="component" value="Unplaced"/>
</dbReference>
<name>A0A6G1G8S8_9PEZI</name>
<evidence type="ECO:0000313" key="2">
    <source>
        <dbReference type="Proteomes" id="UP000504638"/>
    </source>
</evidence>
<dbReference type="RefSeq" id="XP_033535931.1">
    <property type="nucleotide sequence ID" value="XM_033682762.1"/>
</dbReference>
<reference evidence="1 3" key="1">
    <citation type="submission" date="2020-01" db="EMBL/GenBank/DDBJ databases">
        <authorList>
            <consortium name="DOE Joint Genome Institute"/>
            <person name="Haridas S."/>
            <person name="Albert R."/>
            <person name="Binder M."/>
            <person name="Bloem J."/>
            <person name="Labutti K."/>
            <person name="Salamov A."/>
            <person name="Andreopoulos B."/>
            <person name="Baker S.E."/>
            <person name="Barry K."/>
            <person name="Bills G."/>
            <person name="Bluhm B.H."/>
            <person name="Cannon C."/>
            <person name="Castanera R."/>
            <person name="Culley D.E."/>
            <person name="Daum C."/>
            <person name="Ezra D."/>
            <person name="Gonzalez J.B."/>
            <person name="Henrissat B."/>
            <person name="Kuo A."/>
            <person name="Liang C."/>
            <person name="Lipzen A."/>
            <person name="Lutzoni F."/>
            <person name="Magnuson J."/>
            <person name="Mondo S."/>
            <person name="Nolan M."/>
            <person name="Ohm R."/>
            <person name="Pangilinan J."/>
            <person name="Park H.-J."/>
            <person name="Ramirez L."/>
            <person name="Alfaro M."/>
            <person name="Sun H."/>
            <person name="Tritt A."/>
            <person name="Yoshinaga Y."/>
            <person name="Zwiers L.-H."/>
            <person name="Turgeon B.G."/>
            <person name="Goodwin S.B."/>
            <person name="Spatafora J.W."/>
            <person name="Crous P.W."/>
            <person name="Grigoriev I.V."/>
        </authorList>
    </citation>
    <scope>NUCLEOTIDE SEQUENCE</scope>
    <source>
        <strain evidence="1 3">CBS 781.70</strain>
    </source>
</reference>
<dbReference type="GeneID" id="54423332"/>
<gene>
    <name evidence="1 3" type="ORF">P152DRAFT_512692</name>
</gene>
<protein>
    <recommendedName>
        <fullName evidence="4">Glycosyltransferase family 25 protein</fullName>
    </recommendedName>
</protein>
<dbReference type="OrthoDB" id="47375at2759"/>
<evidence type="ECO:0000313" key="1">
    <source>
        <dbReference type="EMBL" id="KAF1814300.1"/>
    </source>
</evidence>
<sequence>MMRLSPVALVKLKHCLTGAAVLLLFCTELWFHRSTTSSLGTALTHGPHLRDSASNETLGFEKILALSSRRGWRIQGIQAAAQLTGLQVDIPVLPRNPKEFISAFENLEEDLGSLKPPHGSATTWLSHLDMLKYVVFSQFQTALVLEDDVDWDLDIRHQMI</sequence>
<proteinExistence type="predicted"/>
<dbReference type="AlphaFoldDB" id="A0A6G1G8S8"/>
<reference evidence="3" key="2">
    <citation type="submission" date="2020-04" db="EMBL/GenBank/DDBJ databases">
        <authorList>
            <consortium name="NCBI Genome Project"/>
        </authorList>
    </citation>
    <scope>NUCLEOTIDE SEQUENCE</scope>
    <source>
        <strain evidence="3">CBS 781.70</strain>
    </source>
</reference>